<evidence type="ECO:0000313" key="6">
    <source>
        <dbReference type="EMBL" id="KAE9076688.1"/>
    </source>
</evidence>
<feature type="compositionally biased region" description="Polar residues" evidence="1">
    <location>
        <begin position="32"/>
        <end position="43"/>
    </location>
</feature>
<dbReference type="Proteomes" id="UP000440367">
    <property type="component" value="Unassembled WGS sequence"/>
</dbReference>
<gene>
    <name evidence="11" type="ORF">PF001_g23029</name>
    <name evidence="10" type="ORF">PF002_g20092</name>
    <name evidence="9" type="ORF">PF004_g22648</name>
    <name evidence="8" type="ORF">PF005_g25555</name>
    <name evidence="7" type="ORF">PF006_g23833</name>
    <name evidence="6" type="ORF">PF007_g24532</name>
    <name evidence="3" type="ORF">PF009_g23583</name>
    <name evidence="5" type="ORF">PF010_g24297</name>
    <name evidence="4" type="ORF">PF011_g21000</name>
</gene>
<reference evidence="12 13" key="1">
    <citation type="submission" date="2018-08" db="EMBL/GenBank/DDBJ databases">
        <title>Genomic investigation of the strawberry pathogen Phytophthora fragariae indicates pathogenicity is determined by transcriptional variation in three key races.</title>
        <authorList>
            <person name="Adams T.M."/>
            <person name="Armitage A.D."/>
            <person name="Sobczyk M.K."/>
            <person name="Bates H.J."/>
            <person name="Dunwell J.M."/>
            <person name="Nellist C.F."/>
            <person name="Harrison R.J."/>
        </authorList>
    </citation>
    <scope>NUCLEOTIDE SEQUENCE [LARGE SCALE GENOMIC DNA]</scope>
    <source>
        <strain evidence="11 14">A4</strain>
        <strain evidence="10 15">BC-1</strain>
        <strain evidence="9 19">BC-23</strain>
        <strain evidence="8 13">NOV-27</strain>
        <strain evidence="7 16">NOV-5</strain>
        <strain evidence="6 17">NOV-71</strain>
        <strain evidence="3 12">NOV-9</strain>
        <strain evidence="5 20">ONT-3</strain>
        <strain evidence="4 18">SCRP245</strain>
    </source>
</reference>
<proteinExistence type="predicted"/>
<organism evidence="11 14">
    <name type="scientific">Phytophthora fragariae</name>
    <dbReference type="NCBI Taxonomy" id="53985"/>
    <lineage>
        <taxon>Eukaryota</taxon>
        <taxon>Sar</taxon>
        <taxon>Stramenopiles</taxon>
        <taxon>Oomycota</taxon>
        <taxon>Peronosporomycetes</taxon>
        <taxon>Peronosporales</taxon>
        <taxon>Peronosporaceae</taxon>
        <taxon>Phytophthora</taxon>
    </lineage>
</organism>
<dbReference type="Proteomes" id="UP000441208">
    <property type="component" value="Unassembled WGS sequence"/>
</dbReference>
<feature type="chain" id="PRO_5036167189" description="RxLR effector protein" evidence="2">
    <location>
        <begin position="20"/>
        <end position="74"/>
    </location>
</feature>
<evidence type="ECO:0000313" key="20">
    <source>
        <dbReference type="Proteomes" id="UP000488956"/>
    </source>
</evidence>
<evidence type="ECO:0000313" key="16">
    <source>
        <dbReference type="Proteomes" id="UP000440732"/>
    </source>
</evidence>
<evidence type="ECO:0000313" key="8">
    <source>
        <dbReference type="EMBL" id="KAE9175093.1"/>
    </source>
</evidence>
<dbReference type="OrthoDB" id="10317883at2759"/>
<dbReference type="Proteomes" id="UP000429523">
    <property type="component" value="Unassembled WGS sequence"/>
</dbReference>
<dbReference type="EMBL" id="QXGB01002777">
    <property type="protein sequence ID" value="KAE9175093.1"/>
    <property type="molecule type" value="Genomic_DNA"/>
</dbReference>
<dbReference type="EMBL" id="QXFZ01002480">
    <property type="protein sequence ID" value="KAE9076688.1"/>
    <property type="molecule type" value="Genomic_DNA"/>
</dbReference>
<evidence type="ECO:0000313" key="13">
    <source>
        <dbReference type="Proteomes" id="UP000433483"/>
    </source>
</evidence>
<sequence length="74" mass="7884">MKVGALVTTLTLFSASTYGYSFSDVAKEDGTNVESTGLTTNEETAARRPKSTSSRSLPVCAFHSQTHPGTGKWI</sequence>
<keyword evidence="13" id="KW-1185">Reference proteome</keyword>
<evidence type="ECO:0000313" key="7">
    <source>
        <dbReference type="EMBL" id="KAE9096198.1"/>
    </source>
</evidence>
<name>A0A6A4C4A9_9STRA</name>
<dbReference type="Proteomes" id="UP000440732">
    <property type="component" value="Unassembled WGS sequence"/>
</dbReference>
<evidence type="ECO:0000313" key="5">
    <source>
        <dbReference type="EMBL" id="KAE9075451.1"/>
    </source>
</evidence>
<evidence type="ECO:0000313" key="15">
    <source>
        <dbReference type="Proteomes" id="UP000440367"/>
    </source>
</evidence>
<dbReference type="Proteomes" id="UP000488956">
    <property type="component" value="Unassembled WGS sequence"/>
</dbReference>
<feature type="signal peptide" evidence="2">
    <location>
        <begin position="1"/>
        <end position="19"/>
    </location>
</feature>
<keyword evidence="2" id="KW-0732">Signal</keyword>
<dbReference type="Proteomes" id="UP000460718">
    <property type="component" value="Unassembled WGS sequence"/>
</dbReference>
<protein>
    <recommendedName>
        <fullName evidence="21">RxLR effector protein</fullName>
    </recommendedName>
</protein>
<dbReference type="Proteomes" id="UP000433483">
    <property type="component" value="Unassembled WGS sequence"/>
</dbReference>
<dbReference type="EMBL" id="QXFX01002597">
    <property type="protein sequence ID" value="KAE9075451.1"/>
    <property type="molecule type" value="Genomic_DNA"/>
</dbReference>
<evidence type="ECO:0000313" key="12">
    <source>
        <dbReference type="Proteomes" id="UP000429523"/>
    </source>
</evidence>
<dbReference type="EMBL" id="QXGF01002087">
    <property type="protein sequence ID" value="KAE8926221.1"/>
    <property type="molecule type" value="Genomic_DNA"/>
</dbReference>
<accession>A0A6A4C4A9</accession>
<evidence type="ECO:0000313" key="9">
    <source>
        <dbReference type="EMBL" id="KAE9187946.1"/>
    </source>
</evidence>
<dbReference type="EMBL" id="QXGE01002304">
    <property type="protein sequence ID" value="KAE9283042.1"/>
    <property type="molecule type" value="Genomic_DNA"/>
</dbReference>
<evidence type="ECO:0000256" key="1">
    <source>
        <dbReference type="SAM" id="MobiDB-lite"/>
    </source>
</evidence>
<dbReference type="EMBL" id="QXFW01001945">
    <property type="protein sequence ID" value="KAE8983889.1"/>
    <property type="molecule type" value="Genomic_DNA"/>
</dbReference>
<evidence type="ECO:0000256" key="2">
    <source>
        <dbReference type="SAM" id="SignalP"/>
    </source>
</evidence>
<evidence type="ECO:0000313" key="11">
    <source>
        <dbReference type="EMBL" id="KAE9283042.1"/>
    </source>
</evidence>
<dbReference type="Proteomes" id="UP000437068">
    <property type="component" value="Unassembled WGS sequence"/>
</dbReference>
<comment type="caution">
    <text evidence="11">The sequence shown here is derived from an EMBL/GenBank/DDBJ whole genome shotgun (WGS) entry which is preliminary data.</text>
</comment>
<dbReference type="EMBL" id="QXGA01002522">
    <property type="protein sequence ID" value="KAE9096198.1"/>
    <property type="molecule type" value="Genomic_DNA"/>
</dbReference>
<dbReference type="EMBL" id="QXGD01001435">
    <property type="protein sequence ID" value="KAE9206170.1"/>
    <property type="molecule type" value="Genomic_DNA"/>
</dbReference>
<dbReference type="AlphaFoldDB" id="A0A6A4C4A9"/>
<evidence type="ECO:0000313" key="3">
    <source>
        <dbReference type="EMBL" id="KAE8926221.1"/>
    </source>
</evidence>
<evidence type="ECO:0000313" key="19">
    <source>
        <dbReference type="Proteomes" id="UP000476176"/>
    </source>
</evidence>
<evidence type="ECO:0000313" key="18">
    <source>
        <dbReference type="Proteomes" id="UP000460718"/>
    </source>
</evidence>
<dbReference type="EMBL" id="QXGC01002300">
    <property type="protein sequence ID" value="KAE9187946.1"/>
    <property type="molecule type" value="Genomic_DNA"/>
</dbReference>
<evidence type="ECO:0000313" key="17">
    <source>
        <dbReference type="Proteomes" id="UP000441208"/>
    </source>
</evidence>
<evidence type="ECO:0008006" key="21">
    <source>
        <dbReference type="Google" id="ProtNLM"/>
    </source>
</evidence>
<dbReference type="Proteomes" id="UP000476176">
    <property type="component" value="Unassembled WGS sequence"/>
</dbReference>
<feature type="region of interest" description="Disordered" evidence="1">
    <location>
        <begin position="31"/>
        <end position="57"/>
    </location>
</feature>
<evidence type="ECO:0000313" key="4">
    <source>
        <dbReference type="EMBL" id="KAE8983889.1"/>
    </source>
</evidence>
<evidence type="ECO:0000313" key="14">
    <source>
        <dbReference type="Proteomes" id="UP000437068"/>
    </source>
</evidence>
<evidence type="ECO:0000313" key="10">
    <source>
        <dbReference type="EMBL" id="KAE9206170.1"/>
    </source>
</evidence>